<keyword evidence="1" id="KW-1133">Transmembrane helix</keyword>
<dbReference type="InterPro" id="IPR020422">
    <property type="entry name" value="TYR_PHOSPHATASE_DUAL_dom"/>
</dbReference>
<evidence type="ECO:0000259" key="2">
    <source>
        <dbReference type="PROSITE" id="PS50056"/>
    </source>
</evidence>
<feature type="transmembrane region" description="Helical" evidence="1">
    <location>
        <begin position="67"/>
        <end position="85"/>
    </location>
</feature>
<dbReference type="GeneID" id="110793359"/>
<reference evidence="4" key="2">
    <citation type="submission" date="2025-08" db="UniProtKB">
        <authorList>
            <consortium name="RefSeq"/>
        </authorList>
    </citation>
    <scope>IDENTIFICATION</scope>
    <source>
        <tissue evidence="4">Leaf</tissue>
    </source>
</reference>
<dbReference type="CDD" id="cd14527">
    <property type="entry name" value="DSP_bac"/>
    <property type="match status" value="1"/>
</dbReference>
<sequence>MNWGISRLIFLKSLLNFMVFVVMRSYGFNILAIPFLYASLVFLLVSIASNPQINLPMLLGKNTDGSFPIWSMIMFGPFLFFVRMFSSIRRLLSHEEPYNEIYEGVYVGGWPCSFDKCPPRNPAVIDCTCEFPRKPEFSRNGYLCVRTWDTRSPQPSEIESAVKWACRKRAQGVPVFIHCAYGHGRSVAVMCALLVALGVVDNWKDAEKLIQKRRPYIRMNSLHRTALEEWAKHRLSPINRKVETDVSSVILSNSIENK</sequence>
<reference evidence="3" key="1">
    <citation type="journal article" date="2021" name="Nat. Commun.">
        <title>Genomic analyses provide insights into spinach domestication and the genetic basis of agronomic traits.</title>
        <authorList>
            <person name="Cai X."/>
            <person name="Sun X."/>
            <person name="Xu C."/>
            <person name="Sun H."/>
            <person name="Wang X."/>
            <person name="Ge C."/>
            <person name="Zhang Z."/>
            <person name="Wang Q."/>
            <person name="Fei Z."/>
            <person name="Jiao C."/>
            <person name="Wang Q."/>
        </authorList>
    </citation>
    <scope>NUCLEOTIDE SEQUENCE [LARGE SCALE GENOMIC DNA]</scope>
    <source>
        <strain evidence="3">cv. Varoflay</strain>
    </source>
</reference>
<protein>
    <recommendedName>
        <fullName evidence="2">Tyrosine specific protein phosphatases domain-containing protein</fullName>
    </recommendedName>
</protein>
<dbReference type="Pfam" id="PF00782">
    <property type="entry name" value="DSPc"/>
    <property type="match status" value="1"/>
</dbReference>
<dbReference type="SMART" id="SM00195">
    <property type="entry name" value="DSPc"/>
    <property type="match status" value="1"/>
</dbReference>
<dbReference type="SUPFAM" id="SSF52799">
    <property type="entry name" value="(Phosphotyrosine protein) phosphatases II"/>
    <property type="match status" value="1"/>
</dbReference>
<evidence type="ECO:0000313" key="3">
    <source>
        <dbReference type="Proteomes" id="UP000813463"/>
    </source>
</evidence>
<accession>A0A9R0IQX0</accession>
<feature type="transmembrane region" description="Helical" evidence="1">
    <location>
        <begin position="30"/>
        <end position="47"/>
    </location>
</feature>
<evidence type="ECO:0000313" key="4">
    <source>
        <dbReference type="RefSeq" id="XP_021853917.2"/>
    </source>
</evidence>
<evidence type="ECO:0000256" key="1">
    <source>
        <dbReference type="SAM" id="Phobius"/>
    </source>
</evidence>
<keyword evidence="1" id="KW-0812">Transmembrane</keyword>
<dbReference type="KEGG" id="soe:110793359"/>
<dbReference type="GO" id="GO:0016791">
    <property type="term" value="F:phosphatase activity"/>
    <property type="evidence" value="ECO:0007669"/>
    <property type="project" value="UniProtKB-ARBA"/>
</dbReference>
<dbReference type="RefSeq" id="XP_021853917.2">
    <property type="nucleotide sequence ID" value="XM_021998225.2"/>
</dbReference>
<dbReference type="PANTHER" id="PTHR47216:SF4">
    <property type="entry name" value="OS01G0859400 PROTEIN"/>
    <property type="match status" value="1"/>
</dbReference>
<feature type="domain" description="Tyrosine specific protein phosphatases" evidence="2">
    <location>
        <begin position="156"/>
        <end position="225"/>
    </location>
</feature>
<dbReference type="AlphaFoldDB" id="A0A9R0IQX0"/>
<proteinExistence type="predicted"/>
<gene>
    <name evidence="4" type="primary">LOC110793359</name>
</gene>
<dbReference type="PANTHER" id="PTHR47216">
    <property type="match status" value="1"/>
</dbReference>
<dbReference type="Gene3D" id="3.90.190.10">
    <property type="entry name" value="Protein tyrosine phosphatase superfamily"/>
    <property type="match status" value="1"/>
</dbReference>
<keyword evidence="3" id="KW-1185">Reference proteome</keyword>
<organism evidence="3 4">
    <name type="scientific">Spinacia oleracea</name>
    <name type="common">Spinach</name>
    <dbReference type="NCBI Taxonomy" id="3562"/>
    <lineage>
        <taxon>Eukaryota</taxon>
        <taxon>Viridiplantae</taxon>
        <taxon>Streptophyta</taxon>
        <taxon>Embryophyta</taxon>
        <taxon>Tracheophyta</taxon>
        <taxon>Spermatophyta</taxon>
        <taxon>Magnoliopsida</taxon>
        <taxon>eudicotyledons</taxon>
        <taxon>Gunneridae</taxon>
        <taxon>Pentapetalae</taxon>
        <taxon>Caryophyllales</taxon>
        <taxon>Chenopodiaceae</taxon>
        <taxon>Chenopodioideae</taxon>
        <taxon>Anserineae</taxon>
        <taxon>Spinacia</taxon>
    </lineage>
</organism>
<dbReference type="InterPro" id="IPR000340">
    <property type="entry name" value="Dual-sp_phosphatase_cat-dom"/>
</dbReference>
<dbReference type="InterPro" id="IPR000387">
    <property type="entry name" value="Tyr_Pase_dom"/>
</dbReference>
<dbReference type="InterPro" id="IPR029021">
    <property type="entry name" value="Prot-tyrosine_phosphatase-like"/>
</dbReference>
<dbReference type="Proteomes" id="UP000813463">
    <property type="component" value="Chromosome 4"/>
</dbReference>
<name>A0A9R0IQX0_SPIOL</name>
<dbReference type="PROSITE" id="PS50056">
    <property type="entry name" value="TYR_PHOSPHATASE_2"/>
    <property type="match status" value="1"/>
</dbReference>
<keyword evidence="1" id="KW-0472">Membrane</keyword>